<evidence type="ECO:0000256" key="8">
    <source>
        <dbReference type="SAM" id="Phobius"/>
    </source>
</evidence>
<keyword evidence="3" id="KW-0813">Transport</keyword>
<evidence type="ECO:0000256" key="5">
    <source>
        <dbReference type="ARBA" id="ARBA00022989"/>
    </source>
</evidence>
<feature type="transmembrane region" description="Helical" evidence="8">
    <location>
        <begin position="70"/>
        <end position="88"/>
    </location>
</feature>
<feature type="transmembrane region" description="Helical" evidence="8">
    <location>
        <begin position="45"/>
        <end position="64"/>
    </location>
</feature>
<dbReference type="GO" id="GO:0005886">
    <property type="term" value="C:plasma membrane"/>
    <property type="evidence" value="ECO:0007669"/>
    <property type="project" value="TreeGrafter"/>
</dbReference>
<feature type="transmembrane region" description="Helical" evidence="8">
    <location>
        <begin position="349"/>
        <end position="368"/>
    </location>
</feature>
<evidence type="ECO:0000256" key="2">
    <source>
        <dbReference type="ARBA" id="ARBA00006434"/>
    </source>
</evidence>
<dbReference type="PANTHER" id="PTHR48086">
    <property type="entry name" value="SODIUM/PROLINE SYMPORTER-RELATED"/>
    <property type="match status" value="1"/>
</dbReference>
<dbReference type="CDD" id="cd10322">
    <property type="entry name" value="SLC5sbd"/>
    <property type="match status" value="1"/>
</dbReference>
<evidence type="ECO:0000256" key="7">
    <source>
        <dbReference type="RuleBase" id="RU362091"/>
    </source>
</evidence>
<sequence length="463" mass="49863">MLIISIIITLVITGIIGYLSKSKVKTSKDFTSGGNKLGVMGVTSVLMGSIIGGASTVGTAQMAYNRGIGAIWFILGLSIASIILGLFYSKQVDKKSAETIPQVIGNTYGKKARTVSSILLSIGMFIHINGQIIACTALFTVIFGMSITKTAIIVVCLLVVYVVFGGFWGSTMVGAVKTILLYGTSIICGILLIFKFNGIRDITSVLPQEPWFNFFSGGVSSDLASGISTIVGVLSTQTYFQCIMAGKNSKTSRRGAFLVAFLVLPVGIVCTMIGMYMRIHHPSIIPSEAFPLFLMNYLNPVLGGVCIATVLISSIATGAGLTLGIATMFVRDIYNQCINKKAGDKKQLYILRGTIIFIGIMTLIIVITNKDSMILDWGFLSMIFRATPIFIPVFAAMFFKDKIRSKAGIYSIIAGPLASLIWILSGLGKINSIYIGLTISISVLWGMSKFYKSKPAIEDILHR</sequence>
<gene>
    <name evidence="9" type="ORF">Ctaglu_21340</name>
</gene>
<dbReference type="AlphaFoldDB" id="A0A401ULV8"/>
<dbReference type="InterPro" id="IPR050277">
    <property type="entry name" value="Sodium:Solute_Symporter"/>
</dbReference>
<dbReference type="PROSITE" id="PS50283">
    <property type="entry name" value="NA_SOLUT_SYMP_3"/>
    <property type="match status" value="1"/>
</dbReference>
<feature type="transmembrane region" description="Helical" evidence="8">
    <location>
        <begin position="255"/>
        <end position="277"/>
    </location>
</feature>
<dbReference type="EMBL" id="BHYK01000010">
    <property type="protein sequence ID" value="GCD10511.1"/>
    <property type="molecule type" value="Genomic_DNA"/>
</dbReference>
<dbReference type="GO" id="GO:0022857">
    <property type="term" value="F:transmembrane transporter activity"/>
    <property type="evidence" value="ECO:0007669"/>
    <property type="project" value="InterPro"/>
</dbReference>
<dbReference type="Proteomes" id="UP000287872">
    <property type="component" value="Unassembled WGS sequence"/>
</dbReference>
<evidence type="ECO:0000256" key="1">
    <source>
        <dbReference type="ARBA" id="ARBA00004141"/>
    </source>
</evidence>
<dbReference type="OrthoDB" id="9781232at2"/>
<organism evidence="9 10">
    <name type="scientific">Clostridium tagluense</name>
    <dbReference type="NCBI Taxonomy" id="360422"/>
    <lineage>
        <taxon>Bacteria</taxon>
        <taxon>Bacillati</taxon>
        <taxon>Bacillota</taxon>
        <taxon>Clostridia</taxon>
        <taxon>Eubacteriales</taxon>
        <taxon>Clostridiaceae</taxon>
        <taxon>Clostridium</taxon>
    </lineage>
</organism>
<protein>
    <submittedName>
        <fullName evidence="9">Sodium:solute symporter</fullName>
    </submittedName>
</protein>
<proteinExistence type="inferred from homology"/>
<dbReference type="InterPro" id="IPR038377">
    <property type="entry name" value="Na/Glc_symporter_sf"/>
</dbReference>
<comment type="caution">
    <text evidence="9">The sequence shown here is derived from an EMBL/GenBank/DDBJ whole genome shotgun (WGS) entry which is preliminary data.</text>
</comment>
<evidence type="ECO:0000313" key="10">
    <source>
        <dbReference type="Proteomes" id="UP000287872"/>
    </source>
</evidence>
<keyword evidence="10" id="KW-1185">Reference proteome</keyword>
<keyword evidence="6 8" id="KW-0472">Membrane</keyword>
<evidence type="ECO:0000256" key="4">
    <source>
        <dbReference type="ARBA" id="ARBA00022692"/>
    </source>
</evidence>
<dbReference type="InterPro" id="IPR001734">
    <property type="entry name" value="Na/solute_symporter"/>
</dbReference>
<feature type="transmembrane region" description="Helical" evidence="8">
    <location>
        <begin position="150"/>
        <end position="168"/>
    </location>
</feature>
<feature type="transmembrane region" description="Helical" evidence="8">
    <location>
        <begin position="374"/>
        <end position="395"/>
    </location>
</feature>
<dbReference type="Gene3D" id="1.20.1730.10">
    <property type="entry name" value="Sodium/glucose cotransporter"/>
    <property type="match status" value="1"/>
</dbReference>
<keyword evidence="5 8" id="KW-1133">Transmembrane helix</keyword>
<feature type="transmembrane region" description="Helical" evidence="8">
    <location>
        <begin position="297"/>
        <end position="329"/>
    </location>
</feature>
<dbReference type="RefSeq" id="WP_125001258.1">
    <property type="nucleotide sequence ID" value="NZ_BHYK01000010.1"/>
</dbReference>
<feature type="transmembrane region" description="Helical" evidence="8">
    <location>
        <begin position="118"/>
        <end position="144"/>
    </location>
</feature>
<keyword evidence="4 8" id="KW-0812">Transmembrane</keyword>
<dbReference type="PANTHER" id="PTHR48086:SF7">
    <property type="entry name" value="SODIUM-SOLUTE SYMPORTER-RELATED"/>
    <property type="match status" value="1"/>
</dbReference>
<evidence type="ECO:0000256" key="3">
    <source>
        <dbReference type="ARBA" id="ARBA00022448"/>
    </source>
</evidence>
<comment type="similarity">
    <text evidence="2 7">Belongs to the sodium:solute symporter (SSF) (TC 2.A.21) family.</text>
</comment>
<comment type="subcellular location">
    <subcellularLocation>
        <location evidence="1">Membrane</location>
        <topology evidence="1">Multi-pass membrane protein</topology>
    </subcellularLocation>
</comment>
<feature type="transmembrane region" description="Helical" evidence="8">
    <location>
        <begin position="180"/>
        <end position="199"/>
    </location>
</feature>
<evidence type="ECO:0000256" key="6">
    <source>
        <dbReference type="ARBA" id="ARBA00023136"/>
    </source>
</evidence>
<reference evidence="9 10" key="1">
    <citation type="submission" date="2018-11" db="EMBL/GenBank/DDBJ databases">
        <title>Genome sequencing and assembly of Clostridium tagluense strain A121.</title>
        <authorList>
            <person name="Murakami T."/>
            <person name="Segawa T."/>
            <person name="Shcherbakova V.A."/>
            <person name="Mori H."/>
            <person name="Yoshimura Y."/>
        </authorList>
    </citation>
    <scope>NUCLEOTIDE SEQUENCE [LARGE SCALE GENOMIC DNA]</scope>
    <source>
        <strain evidence="9 10">A121</strain>
    </source>
</reference>
<feature type="transmembrane region" description="Helical" evidence="8">
    <location>
        <begin position="6"/>
        <end position="24"/>
    </location>
</feature>
<name>A0A401ULV8_9CLOT</name>
<dbReference type="Pfam" id="PF00474">
    <property type="entry name" value="SSF"/>
    <property type="match status" value="1"/>
</dbReference>
<accession>A0A401ULV8</accession>
<evidence type="ECO:0000313" key="9">
    <source>
        <dbReference type="EMBL" id="GCD10511.1"/>
    </source>
</evidence>
<feature type="transmembrane region" description="Helical" evidence="8">
    <location>
        <begin position="433"/>
        <end position="451"/>
    </location>
</feature>
<feature type="transmembrane region" description="Helical" evidence="8">
    <location>
        <begin position="407"/>
        <end position="427"/>
    </location>
</feature>